<reference evidence="11" key="1">
    <citation type="submission" date="2019-05" db="EMBL/GenBank/DDBJ databases">
        <authorList>
            <consortium name="Pathogen Informatics"/>
        </authorList>
    </citation>
    <scope>NUCLEOTIDE SEQUENCE [LARGE SCALE GENOMIC DNA]</scope>
    <source>
        <strain evidence="11">NCTC12965</strain>
    </source>
</reference>
<feature type="region of interest" description="Disordered" evidence="10">
    <location>
        <begin position="49"/>
        <end position="74"/>
    </location>
</feature>
<keyword evidence="9" id="KW-0066">ATP synthesis</keyword>
<evidence type="ECO:0000256" key="3">
    <source>
        <dbReference type="ARBA" id="ARBA00007681"/>
    </source>
</evidence>
<keyword evidence="8" id="KW-0139">CF(1)</keyword>
<evidence type="ECO:0000256" key="5">
    <source>
        <dbReference type="ARBA" id="ARBA00022781"/>
    </source>
</evidence>
<keyword evidence="4" id="KW-0813">Transport</keyword>
<comment type="subcellular location">
    <subcellularLocation>
        <location evidence="2">Membrane</location>
        <topology evidence="2">Peripheral membrane protein</topology>
    </subcellularLocation>
</comment>
<organism evidence="11">
    <name type="scientific">Serratia fonticola</name>
    <dbReference type="NCBI Taxonomy" id="47917"/>
    <lineage>
        <taxon>Bacteria</taxon>
        <taxon>Pseudomonadati</taxon>
        <taxon>Pseudomonadota</taxon>
        <taxon>Gammaproteobacteria</taxon>
        <taxon>Enterobacterales</taxon>
        <taxon>Yersiniaceae</taxon>
        <taxon>Serratia</taxon>
    </lineage>
</organism>
<evidence type="ECO:0000256" key="1">
    <source>
        <dbReference type="ARBA" id="ARBA00003456"/>
    </source>
</evidence>
<dbReference type="GO" id="GO:0045259">
    <property type="term" value="C:proton-transporting ATP synthase complex"/>
    <property type="evidence" value="ECO:0007669"/>
    <property type="project" value="UniProtKB-KW"/>
</dbReference>
<dbReference type="EMBL" id="CABEEZ010000020">
    <property type="protein sequence ID" value="VTR20075.1"/>
    <property type="molecule type" value="Genomic_DNA"/>
</dbReference>
<dbReference type="Gene3D" id="3.40.1380.10">
    <property type="match status" value="1"/>
</dbReference>
<dbReference type="AlphaFoldDB" id="A0A4U9TJZ1"/>
<evidence type="ECO:0000256" key="10">
    <source>
        <dbReference type="SAM" id="MobiDB-lite"/>
    </source>
</evidence>
<evidence type="ECO:0000256" key="4">
    <source>
        <dbReference type="ARBA" id="ARBA00022448"/>
    </source>
</evidence>
<keyword evidence="5" id="KW-0375">Hydrogen ion transport</keyword>
<evidence type="ECO:0000313" key="11">
    <source>
        <dbReference type="EMBL" id="VTR20075.1"/>
    </source>
</evidence>
<protein>
    <submittedName>
        <fullName evidence="11">F-ATPase gamma subunit</fullName>
    </submittedName>
</protein>
<evidence type="ECO:0000256" key="2">
    <source>
        <dbReference type="ARBA" id="ARBA00004170"/>
    </source>
</evidence>
<accession>A0A4U9TJZ1</accession>
<evidence type="ECO:0000256" key="9">
    <source>
        <dbReference type="ARBA" id="ARBA00023310"/>
    </source>
</evidence>
<dbReference type="InterPro" id="IPR035968">
    <property type="entry name" value="ATP_synth_F1_ATPase_gsu"/>
</dbReference>
<dbReference type="InterPro" id="IPR000131">
    <property type="entry name" value="ATP_synth_F1_gsu"/>
</dbReference>
<comment type="similarity">
    <text evidence="3">Belongs to the ATPase gamma chain family.</text>
</comment>
<dbReference type="SUPFAM" id="SSF52943">
    <property type="entry name" value="ATP synthase (F1-ATPase), gamma subunit"/>
    <property type="match status" value="1"/>
</dbReference>
<sequence>MSQEPQLLQLLPLPPSDDSELKKKSWDYLYEPDPKVLLDTLLRRYVESQVYQGVRGKPGQRAGRTNGRDESRNR</sequence>
<dbReference type="GO" id="GO:0046933">
    <property type="term" value="F:proton-transporting ATP synthase activity, rotational mechanism"/>
    <property type="evidence" value="ECO:0007669"/>
    <property type="project" value="InterPro"/>
</dbReference>
<name>A0A4U9TJZ1_SERFO</name>
<keyword evidence="7" id="KW-0472">Membrane</keyword>
<evidence type="ECO:0000256" key="7">
    <source>
        <dbReference type="ARBA" id="ARBA00023136"/>
    </source>
</evidence>
<keyword evidence="6" id="KW-0406">Ion transport</keyword>
<evidence type="ECO:0000256" key="6">
    <source>
        <dbReference type="ARBA" id="ARBA00023065"/>
    </source>
</evidence>
<comment type="function">
    <text evidence="1">Produces ATP from ADP in the presence of a proton gradient across the membrane. The gamma chain is believed to be important in regulating ATPase activity and the flow of protons through the CF(0) complex.</text>
</comment>
<evidence type="ECO:0000256" key="8">
    <source>
        <dbReference type="ARBA" id="ARBA00023196"/>
    </source>
</evidence>
<gene>
    <name evidence="11" type="primary">atpG_2</name>
    <name evidence="11" type="ORF">NCTC12965_00938</name>
</gene>
<proteinExistence type="inferred from homology"/>
<dbReference type="Pfam" id="PF00231">
    <property type="entry name" value="ATP-synt"/>
    <property type="match status" value="1"/>
</dbReference>